<comment type="caution">
    <text evidence="2">The sequence shown here is derived from an EMBL/GenBank/DDBJ whole genome shotgun (WGS) entry which is preliminary data.</text>
</comment>
<gene>
    <name evidence="2" type="ORF">DBT_1283</name>
</gene>
<dbReference type="CDD" id="cd00077">
    <property type="entry name" value="HDc"/>
    <property type="match status" value="1"/>
</dbReference>
<reference evidence="2 3" key="1">
    <citation type="submission" date="2016-06" db="EMBL/GenBank/DDBJ databases">
        <title>Respiratory ammonification of nitrate coupled to the oxidation of elemental sulfur in deep-sea autotrophic thermophilic bacteria.</title>
        <authorList>
            <person name="Slobodkina G.B."/>
            <person name="Mardanov A.V."/>
            <person name="Ravin N.V."/>
            <person name="Frolova A.A."/>
            <person name="Viryasiv M.B."/>
            <person name="Chernyh N.A."/>
            <person name="Bonch-Osmolovskaya E.A."/>
            <person name="Slobodkin A.I."/>
        </authorList>
    </citation>
    <scope>NUCLEOTIDE SEQUENCE [LARGE SCALE GENOMIC DNA]</scope>
    <source>
        <strain evidence="2 3">S69</strain>
    </source>
</reference>
<dbReference type="PANTHER" id="PTHR43155">
    <property type="entry name" value="CYCLIC DI-GMP PHOSPHODIESTERASE PA4108-RELATED"/>
    <property type="match status" value="1"/>
</dbReference>
<dbReference type="AlphaFoldDB" id="A0A1B9F5L4"/>
<dbReference type="InterPro" id="IPR006674">
    <property type="entry name" value="HD_domain"/>
</dbReference>
<feature type="domain" description="HD-GYP" evidence="1">
    <location>
        <begin position="183"/>
        <end position="409"/>
    </location>
</feature>
<dbReference type="GO" id="GO:0016787">
    <property type="term" value="F:hydrolase activity"/>
    <property type="evidence" value="ECO:0007669"/>
    <property type="project" value="UniProtKB-KW"/>
</dbReference>
<dbReference type="SUPFAM" id="SSF55781">
    <property type="entry name" value="GAF domain-like"/>
    <property type="match status" value="1"/>
</dbReference>
<dbReference type="PANTHER" id="PTHR43155:SF2">
    <property type="entry name" value="CYCLIC DI-GMP PHOSPHODIESTERASE PA4108"/>
    <property type="match status" value="1"/>
</dbReference>
<protein>
    <submittedName>
        <fullName evidence="2">Response regulator receiver modulated metal dependent phosphohydrolase</fullName>
    </submittedName>
</protein>
<evidence type="ECO:0000313" key="3">
    <source>
        <dbReference type="Proteomes" id="UP000093080"/>
    </source>
</evidence>
<keyword evidence="3" id="KW-1185">Reference proteome</keyword>
<dbReference type="SMART" id="SM00471">
    <property type="entry name" value="HDc"/>
    <property type="match status" value="1"/>
</dbReference>
<dbReference type="Pfam" id="PF01590">
    <property type="entry name" value="GAF"/>
    <property type="match status" value="1"/>
</dbReference>
<dbReference type="InterPro" id="IPR037522">
    <property type="entry name" value="HD_GYP_dom"/>
</dbReference>
<organism evidence="2 3">
    <name type="scientific">Dissulfuribacter thermophilus</name>
    <dbReference type="NCBI Taxonomy" id="1156395"/>
    <lineage>
        <taxon>Bacteria</taxon>
        <taxon>Pseudomonadati</taxon>
        <taxon>Thermodesulfobacteriota</taxon>
        <taxon>Dissulfuribacteria</taxon>
        <taxon>Dissulfuribacterales</taxon>
        <taxon>Dissulfuribacteraceae</taxon>
        <taxon>Dissulfuribacter</taxon>
    </lineage>
</organism>
<keyword evidence="2" id="KW-0378">Hydrolase</keyword>
<proteinExistence type="predicted"/>
<name>A0A1B9F5L4_9BACT</name>
<dbReference type="PROSITE" id="PS51832">
    <property type="entry name" value="HD_GYP"/>
    <property type="match status" value="1"/>
</dbReference>
<dbReference type="Gene3D" id="3.30.450.40">
    <property type="match status" value="1"/>
</dbReference>
<dbReference type="EMBL" id="MAGO01000006">
    <property type="protein sequence ID" value="OCC15163.1"/>
    <property type="molecule type" value="Genomic_DNA"/>
</dbReference>
<evidence type="ECO:0000313" key="2">
    <source>
        <dbReference type="EMBL" id="OCC15163.1"/>
    </source>
</evidence>
<dbReference type="PATRIC" id="fig|1156395.6.peg.1297"/>
<sequence>MNKTNKDLNSVIKISHEISYIKDLDVLLERILTEARLLTNSDAGSIYIKEGDNLKIKYTQNDTIQKRLGVNKKLIYSSFSIPINNQTISGYVAATGKTVNIKDAYSISATHPFRFNPEYDKLSNYRTVSVLSFPLKTYRNEVIGVLQLINAKDETGQIRQFSMEEEQLVLHFAMNAAVAVERSMLTREMILRMIKMAELHDPTETGAHVNRVGAYSIEIFEQWALKQGMNYQEIQRKKDILRMAAMLHDVGKIAISDRILKKPAKLTEKEYEQIKKHTYFGAKLFLDKWSEFDEAAYEISLNHHERWDGRGYPGHIDPKTEKYPHDRVDSYGRPIGKKGSEIPVFARIVAIADVYDALSSKRCYKDQWDEEKVLNVMRTEAGKQFDPEMIDAFFECLEILKSIRLQYPD</sequence>
<dbReference type="InterPro" id="IPR003607">
    <property type="entry name" value="HD/PDEase_dom"/>
</dbReference>
<dbReference type="STRING" id="1156395.DBT_1283"/>
<dbReference type="SUPFAM" id="SSF109604">
    <property type="entry name" value="HD-domain/PDEase-like"/>
    <property type="match status" value="1"/>
</dbReference>
<dbReference type="InterPro" id="IPR029016">
    <property type="entry name" value="GAF-like_dom_sf"/>
</dbReference>
<evidence type="ECO:0000259" key="1">
    <source>
        <dbReference type="PROSITE" id="PS51832"/>
    </source>
</evidence>
<dbReference type="OrthoDB" id="9764337at2"/>
<dbReference type="RefSeq" id="WP_067617830.1">
    <property type="nucleotide sequence ID" value="NZ_MAGO01000006.1"/>
</dbReference>
<dbReference type="SMART" id="SM00065">
    <property type="entry name" value="GAF"/>
    <property type="match status" value="1"/>
</dbReference>
<dbReference type="Pfam" id="PF01966">
    <property type="entry name" value="HD"/>
    <property type="match status" value="1"/>
</dbReference>
<dbReference type="Gene3D" id="1.10.3210.10">
    <property type="entry name" value="Hypothetical protein af1432"/>
    <property type="match status" value="1"/>
</dbReference>
<accession>A0A1B9F5L4</accession>
<dbReference type="InterPro" id="IPR003018">
    <property type="entry name" value="GAF"/>
</dbReference>
<dbReference type="Proteomes" id="UP000093080">
    <property type="component" value="Unassembled WGS sequence"/>
</dbReference>